<dbReference type="SMART" id="SM00642">
    <property type="entry name" value="Aamy"/>
    <property type="match status" value="1"/>
</dbReference>
<reference evidence="5 6" key="1">
    <citation type="submission" date="2015-07" db="EMBL/GenBank/DDBJ databases">
        <authorList>
            <person name="Noorani M."/>
        </authorList>
    </citation>
    <scope>NUCLEOTIDE SEQUENCE [LARGE SCALE GENOMIC DNA]</scope>
    <source>
        <strain evidence="5 6">CECT 5088</strain>
    </source>
</reference>
<dbReference type="AlphaFoldDB" id="A0A0M6XJX8"/>
<dbReference type="Pfam" id="PF16657">
    <property type="entry name" value="Malt_amylase_C"/>
    <property type="match status" value="1"/>
</dbReference>
<protein>
    <submittedName>
        <fullName evidence="5">Oligo-1,6-glucosidase</fullName>
        <ecNumber evidence="5">3.2.1.10</ecNumber>
    </submittedName>
</protein>
<evidence type="ECO:0000313" key="6">
    <source>
        <dbReference type="Proteomes" id="UP000048908"/>
    </source>
</evidence>
<dbReference type="PANTHER" id="PTHR10357:SF179">
    <property type="entry name" value="NEUTRAL AND BASIC AMINO ACID TRANSPORT PROTEIN RBAT"/>
    <property type="match status" value="1"/>
</dbReference>
<dbReference type="GO" id="GO:0004574">
    <property type="term" value="F:oligo-1,6-glucosidase activity"/>
    <property type="evidence" value="ECO:0007669"/>
    <property type="project" value="UniProtKB-EC"/>
</dbReference>
<dbReference type="InterPro" id="IPR017853">
    <property type="entry name" value="GH"/>
</dbReference>
<keyword evidence="3 5" id="KW-0326">Glycosidase</keyword>
<dbReference type="RefSeq" id="WP_055680900.1">
    <property type="nucleotide sequence ID" value="NZ_CXPG01000009.1"/>
</dbReference>
<dbReference type="Gene3D" id="2.60.40.1180">
    <property type="entry name" value="Golgi alpha-mannosidase II"/>
    <property type="match status" value="1"/>
</dbReference>
<dbReference type="Gene3D" id="3.20.20.80">
    <property type="entry name" value="Glycosidases"/>
    <property type="match status" value="1"/>
</dbReference>
<dbReference type="EMBL" id="CXPG01000009">
    <property type="protein sequence ID" value="CTQ31409.1"/>
    <property type="molecule type" value="Genomic_DNA"/>
</dbReference>
<proteinExistence type="inferred from homology"/>
<dbReference type="InterPro" id="IPR013780">
    <property type="entry name" value="Glyco_hydro_b"/>
</dbReference>
<evidence type="ECO:0000256" key="3">
    <source>
        <dbReference type="ARBA" id="ARBA00023295"/>
    </source>
</evidence>
<dbReference type="PANTHER" id="PTHR10357">
    <property type="entry name" value="ALPHA-AMYLASE FAMILY MEMBER"/>
    <property type="match status" value="1"/>
</dbReference>
<dbReference type="Proteomes" id="UP000048908">
    <property type="component" value="Unassembled WGS sequence"/>
</dbReference>
<sequence>MTGAGQDVPWWQKAVGYQIYPRSFQDSNGDGIGDIPGIIARLDHLADLGVGFVWLSPVYASPQVDMGYDISDYRAIDPAYGTLDDMDRLIAEAGARGIRIVMDLVVNHCSDRHDWFLKAVADPSAPEHDYFIWRDPGPDGGPPTDARSVFGGPAWTLVPELGRYYFHQFAPGQPDLDWQNPDLRAAIHEMMNWWLDRGIGGFRLDVIDLIGKDPDAGVFAEGPDLHPFLREMHDAAFRGRDTLTVGETWSVTPETALLYCGRDRDELDMVFQFEHVTAFHHPERGKWDPLPFDLPVFKRTLFRWQEALRDDGWNALFLSNHDLPRQVSRYGDDGEWRVRSAKALATAIHLLRGTPFVYQGEEIGMTNTRFTDPDEFRDIEAIGHWAEARARGEELEDFLTGVNANGRDNARTPMQWSDAPNGGFTTGRPWIGVNPNHAEINVAADRADPDGVVAHYRRLIGLRRDRRIVSHGQFVAHAEGHPQVMAYARELDGERLSVVVNLCAQPVSFRVPKGLEVEGESLSANVTPRTQVRGTLDLAPYEAFAVMGPGGESGPG</sequence>
<keyword evidence="6" id="KW-1185">Reference proteome</keyword>
<name>A0A0M6XJX8_9RHOB</name>
<dbReference type="NCBIfam" id="NF008183">
    <property type="entry name" value="PRK10933.1"/>
    <property type="match status" value="1"/>
</dbReference>
<organism evidence="5 6">
    <name type="scientific">Jannaschia rubra</name>
    <dbReference type="NCBI Taxonomy" id="282197"/>
    <lineage>
        <taxon>Bacteria</taxon>
        <taxon>Pseudomonadati</taxon>
        <taxon>Pseudomonadota</taxon>
        <taxon>Alphaproteobacteria</taxon>
        <taxon>Rhodobacterales</taxon>
        <taxon>Roseobacteraceae</taxon>
        <taxon>Jannaschia</taxon>
    </lineage>
</organism>
<evidence type="ECO:0000259" key="4">
    <source>
        <dbReference type="SMART" id="SM00642"/>
    </source>
</evidence>
<comment type="similarity">
    <text evidence="1">Belongs to the glycosyl hydrolase 13 family.</text>
</comment>
<dbReference type="OrthoDB" id="9805159at2"/>
<dbReference type="STRING" id="282197.SAMN04488517_101251"/>
<dbReference type="SUPFAM" id="SSF51011">
    <property type="entry name" value="Glycosyl hydrolase domain"/>
    <property type="match status" value="1"/>
</dbReference>
<dbReference type="InterPro" id="IPR045857">
    <property type="entry name" value="O16G_dom_2"/>
</dbReference>
<dbReference type="InterPro" id="IPR032091">
    <property type="entry name" value="Malt_amylase-like_C"/>
</dbReference>
<dbReference type="EC" id="3.2.1.10" evidence="5"/>
<dbReference type="InterPro" id="IPR006047">
    <property type="entry name" value="GH13_cat_dom"/>
</dbReference>
<dbReference type="Gene3D" id="3.90.400.10">
    <property type="entry name" value="Oligo-1,6-glucosidase, Domain 2"/>
    <property type="match status" value="1"/>
</dbReference>
<dbReference type="FunFam" id="3.20.20.80:FF:000064">
    <property type="entry name" value="Oligo-1,6-glucosidase"/>
    <property type="match status" value="1"/>
</dbReference>
<feature type="domain" description="Glycosyl hydrolase family 13 catalytic" evidence="4">
    <location>
        <begin position="18"/>
        <end position="411"/>
    </location>
</feature>
<dbReference type="GO" id="GO:0004556">
    <property type="term" value="F:alpha-amylase activity"/>
    <property type="evidence" value="ECO:0007669"/>
    <property type="project" value="TreeGrafter"/>
</dbReference>
<evidence type="ECO:0000313" key="5">
    <source>
        <dbReference type="EMBL" id="CTQ31409.1"/>
    </source>
</evidence>
<accession>A0A0M6XJX8</accession>
<keyword evidence="2 5" id="KW-0378">Hydrolase</keyword>
<gene>
    <name evidence="5" type="primary">malL_1</name>
    <name evidence="5" type="ORF">JAN5088_00166</name>
</gene>
<dbReference type="SUPFAM" id="SSF51445">
    <property type="entry name" value="(Trans)glycosidases"/>
    <property type="match status" value="1"/>
</dbReference>
<evidence type="ECO:0000256" key="1">
    <source>
        <dbReference type="ARBA" id="ARBA00008061"/>
    </source>
</evidence>
<evidence type="ECO:0000256" key="2">
    <source>
        <dbReference type="ARBA" id="ARBA00022801"/>
    </source>
</evidence>
<dbReference type="GO" id="GO:0009313">
    <property type="term" value="P:oligosaccharide catabolic process"/>
    <property type="evidence" value="ECO:0007669"/>
    <property type="project" value="TreeGrafter"/>
</dbReference>
<dbReference type="Pfam" id="PF00128">
    <property type="entry name" value="Alpha-amylase"/>
    <property type="match status" value="1"/>
</dbReference>
<dbReference type="CDD" id="cd11333">
    <property type="entry name" value="AmyAc_SI_OligoGlu_DGase"/>
    <property type="match status" value="1"/>
</dbReference>